<feature type="domain" description="Small nuclear ribonucleoprotein Prp3 C-terminal" evidence="2">
    <location>
        <begin position="216"/>
        <end position="252"/>
    </location>
</feature>
<comment type="caution">
    <text evidence="3">The sequence shown here is derived from an EMBL/GenBank/DDBJ whole genome shotgun (WGS) entry which is preliminary data.</text>
</comment>
<dbReference type="EMBL" id="VXIV02001318">
    <property type="protein sequence ID" value="KAF6033498.1"/>
    <property type="molecule type" value="Genomic_DNA"/>
</dbReference>
<keyword evidence="4" id="KW-1185">Reference proteome</keyword>
<dbReference type="InterPro" id="IPR027104">
    <property type="entry name" value="Prp3"/>
</dbReference>
<sequence>MHILYTLISVDRVADLRDPAKKFKIETNAKQLYMTGLIVAFKDCNCVVVEGGPKQQKKFKRLMLHRIKWGESSKRSKNMEDDDDESDEDDSGTSKINKYCQLVWEEVFLNQYSTAYTVITYSVTTYSVTTYTVTTYIVTTYTVITYSVTTYSVTTYSVTTYTVTTYSVTTYTVITYTVTTYTVITYSVTTYTVTTYTVITYTVITYLHMGLRCCWGEVTQRAFSDVRFKSCPTEAFAREQFRRHSVEHYWNLVYSNTILQASGMDTI</sequence>
<feature type="domain" description="Small nuclear ribonucleoprotein Prp3 C-terminal" evidence="2">
    <location>
        <begin position="12"/>
        <end position="105"/>
    </location>
</feature>
<dbReference type="PANTHER" id="PTHR14212:SF0">
    <property type="entry name" value="U4_U6 SMALL NUCLEAR RIBONUCLEOPROTEIN PRP3"/>
    <property type="match status" value="1"/>
</dbReference>
<protein>
    <submittedName>
        <fullName evidence="3">PRPF3</fullName>
    </submittedName>
</protein>
<feature type="compositionally biased region" description="Acidic residues" evidence="1">
    <location>
        <begin position="80"/>
        <end position="91"/>
    </location>
</feature>
<dbReference type="GO" id="GO:0046540">
    <property type="term" value="C:U4/U6 x U5 tri-snRNP complex"/>
    <property type="evidence" value="ECO:0007669"/>
    <property type="project" value="InterPro"/>
</dbReference>
<name>A0A7J7K7A7_BUGNE</name>
<gene>
    <name evidence="3" type="ORF">EB796_008197</name>
</gene>
<dbReference type="PANTHER" id="PTHR14212">
    <property type="entry name" value="U4/U6-ASSOCIATED RNA SPLICING FACTOR-RELATED"/>
    <property type="match status" value="1"/>
</dbReference>
<dbReference type="Pfam" id="PF06544">
    <property type="entry name" value="Prp3_C"/>
    <property type="match status" value="2"/>
</dbReference>
<reference evidence="3" key="1">
    <citation type="submission" date="2020-06" db="EMBL/GenBank/DDBJ databases">
        <title>Draft genome of Bugula neritina, a colonial animal packing powerful symbionts and potential medicines.</title>
        <authorList>
            <person name="Rayko M."/>
        </authorList>
    </citation>
    <scope>NUCLEOTIDE SEQUENCE [LARGE SCALE GENOMIC DNA]</scope>
    <source>
        <strain evidence="3">Kwan_BN1</strain>
    </source>
</reference>
<organism evidence="3 4">
    <name type="scientific">Bugula neritina</name>
    <name type="common">Brown bryozoan</name>
    <name type="synonym">Sertularia neritina</name>
    <dbReference type="NCBI Taxonomy" id="10212"/>
    <lineage>
        <taxon>Eukaryota</taxon>
        <taxon>Metazoa</taxon>
        <taxon>Spiralia</taxon>
        <taxon>Lophotrochozoa</taxon>
        <taxon>Bryozoa</taxon>
        <taxon>Gymnolaemata</taxon>
        <taxon>Cheilostomatida</taxon>
        <taxon>Flustrina</taxon>
        <taxon>Buguloidea</taxon>
        <taxon>Bugulidae</taxon>
        <taxon>Bugula</taxon>
    </lineage>
</organism>
<dbReference type="GO" id="GO:0000398">
    <property type="term" value="P:mRNA splicing, via spliceosome"/>
    <property type="evidence" value="ECO:0007669"/>
    <property type="project" value="InterPro"/>
</dbReference>
<evidence type="ECO:0000313" key="4">
    <source>
        <dbReference type="Proteomes" id="UP000593567"/>
    </source>
</evidence>
<dbReference type="Proteomes" id="UP000593567">
    <property type="component" value="Unassembled WGS sequence"/>
</dbReference>
<evidence type="ECO:0000259" key="2">
    <source>
        <dbReference type="Pfam" id="PF06544"/>
    </source>
</evidence>
<evidence type="ECO:0000256" key="1">
    <source>
        <dbReference type="SAM" id="MobiDB-lite"/>
    </source>
</evidence>
<feature type="region of interest" description="Disordered" evidence="1">
    <location>
        <begin position="73"/>
        <end position="93"/>
    </location>
</feature>
<accession>A0A7J7K7A7</accession>
<dbReference type="AlphaFoldDB" id="A0A7J7K7A7"/>
<proteinExistence type="predicted"/>
<dbReference type="InterPro" id="IPR010541">
    <property type="entry name" value="Prp3_C"/>
</dbReference>
<dbReference type="OrthoDB" id="10264544at2759"/>
<dbReference type="CDD" id="cd24162">
    <property type="entry name" value="Prp3_C"/>
    <property type="match status" value="1"/>
</dbReference>
<evidence type="ECO:0000313" key="3">
    <source>
        <dbReference type="EMBL" id="KAF6033498.1"/>
    </source>
</evidence>